<reference evidence="1 2" key="1">
    <citation type="submission" date="2015-07" db="EMBL/GenBank/DDBJ databases">
        <title>Comparative genomics of the Sigatoka disease complex on banana suggests a link between parallel evolutionary changes in Pseudocercospora fijiensis and Pseudocercospora eumusae and increased virulence on the banana host.</title>
        <authorList>
            <person name="Chang T.-C."/>
            <person name="Salvucci A."/>
            <person name="Crous P.W."/>
            <person name="Stergiopoulos I."/>
        </authorList>
    </citation>
    <scope>NUCLEOTIDE SEQUENCE [LARGE SCALE GENOMIC DNA]</scope>
    <source>
        <strain evidence="1 2">CBS 114824</strain>
    </source>
</reference>
<gene>
    <name evidence="1" type="ORF">AC578_8621</name>
</gene>
<name>A0A139HQ45_9PEZI</name>
<proteinExistence type="predicted"/>
<dbReference type="EMBL" id="LFZN01000020">
    <property type="protein sequence ID" value="KXT04517.1"/>
    <property type="molecule type" value="Genomic_DNA"/>
</dbReference>
<protein>
    <recommendedName>
        <fullName evidence="3">F-box domain-containing protein</fullName>
    </recommendedName>
</protein>
<comment type="caution">
    <text evidence="1">The sequence shown here is derived from an EMBL/GenBank/DDBJ whole genome shotgun (WGS) entry which is preliminary data.</text>
</comment>
<dbReference type="Proteomes" id="UP000070133">
    <property type="component" value="Unassembled WGS sequence"/>
</dbReference>
<evidence type="ECO:0000313" key="2">
    <source>
        <dbReference type="Proteomes" id="UP000070133"/>
    </source>
</evidence>
<dbReference type="OrthoDB" id="3512845at2759"/>
<dbReference type="AlphaFoldDB" id="A0A139HQ45"/>
<evidence type="ECO:0000313" key="1">
    <source>
        <dbReference type="EMBL" id="KXT04517.1"/>
    </source>
</evidence>
<organism evidence="1 2">
    <name type="scientific">Pseudocercospora eumusae</name>
    <dbReference type="NCBI Taxonomy" id="321146"/>
    <lineage>
        <taxon>Eukaryota</taxon>
        <taxon>Fungi</taxon>
        <taxon>Dikarya</taxon>
        <taxon>Ascomycota</taxon>
        <taxon>Pezizomycotina</taxon>
        <taxon>Dothideomycetes</taxon>
        <taxon>Dothideomycetidae</taxon>
        <taxon>Mycosphaerellales</taxon>
        <taxon>Mycosphaerellaceae</taxon>
        <taxon>Pseudocercospora</taxon>
    </lineage>
</organism>
<accession>A0A139HQ45</accession>
<keyword evidence="2" id="KW-1185">Reference proteome</keyword>
<sequence>MTTSNVSCRLLTLPRELRDLIYLHVIEQRFERPTKTCRTIPPPGTDGQLYLWTEECTWQQLGLTATCKQIRAETQQMTKHLAQSRRIRFELDILAKGYIYTPKWTLLNYGLQPGSPLDLNVNLRILSTEAFRRNDGWPRQPGHAFRTLLNFLSRFIFNGPSFLHHDPTFSTPGPHYIHKLSLRITFQDDYTRATHAETVHEIFRMMKALSMLDTVRQYIGTLVVIADWTVRGEDFHRQRTWDLSAACDDADSMLMEDEWASAGFLFGKAWARKYRWTGCRRKNPVLSDCN</sequence>
<evidence type="ECO:0008006" key="3">
    <source>
        <dbReference type="Google" id="ProtNLM"/>
    </source>
</evidence>